<keyword evidence="5" id="KW-0560">Oxidoreductase</keyword>
<dbReference type="InterPro" id="IPR036909">
    <property type="entry name" value="Cyt_c-like_dom_sf"/>
</dbReference>
<keyword evidence="4" id="KW-0732">Signal</keyword>
<evidence type="ECO:0000256" key="2">
    <source>
        <dbReference type="ARBA" id="ARBA00022617"/>
    </source>
</evidence>
<dbReference type="PROSITE" id="PS51007">
    <property type="entry name" value="CYTC"/>
    <property type="match status" value="2"/>
</dbReference>
<keyword evidence="2 7" id="KW-0349">Heme</keyword>
<dbReference type="Pfam" id="PF03150">
    <property type="entry name" value="CCP_MauG"/>
    <property type="match status" value="1"/>
</dbReference>
<evidence type="ECO:0000256" key="1">
    <source>
        <dbReference type="ARBA" id="ARBA00004196"/>
    </source>
</evidence>
<keyword evidence="6 7" id="KW-0408">Iron</keyword>
<comment type="subcellular location">
    <subcellularLocation>
        <location evidence="1">Cell envelope</location>
    </subcellularLocation>
</comment>
<dbReference type="InterPro" id="IPR009056">
    <property type="entry name" value="Cyt_c-like_dom"/>
</dbReference>
<keyword evidence="10" id="KW-1185">Reference proteome</keyword>
<gene>
    <name evidence="9" type="ORF">HAHE_17010</name>
</gene>
<evidence type="ECO:0000256" key="6">
    <source>
        <dbReference type="ARBA" id="ARBA00023004"/>
    </source>
</evidence>
<evidence type="ECO:0000256" key="3">
    <source>
        <dbReference type="ARBA" id="ARBA00022723"/>
    </source>
</evidence>
<name>A0ABM7RDS3_9BACT</name>
<dbReference type="SUPFAM" id="SSF46626">
    <property type="entry name" value="Cytochrome c"/>
    <property type="match status" value="2"/>
</dbReference>
<feature type="domain" description="Cytochrome c" evidence="8">
    <location>
        <begin position="264"/>
        <end position="374"/>
    </location>
</feature>
<dbReference type="PANTHER" id="PTHR30600:SF10">
    <property type="entry name" value="BLL6722 PROTEIN"/>
    <property type="match status" value="1"/>
</dbReference>
<keyword evidence="3 7" id="KW-0479">Metal-binding</keyword>
<dbReference type="InterPro" id="IPR046863">
    <property type="entry name" value="MbnP-like_dom"/>
</dbReference>
<protein>
    <recommendedName>
        <fullName evidence="8">Cytochrome c domain-containing protein</fullName>
    </recommendedName>
</protein>
<dbReference type="InterPro" id="IPR004852">
    <property type="entry name" value="Di-haem_cyt_c_peroxidsae"/>
</dbReference>
<dbReference type="InterPro" id="IPR051395">
    <property type="entry name" value="Cytochrome_c_Peroxidase/MauG"/>
</dbReference>
<dbReference type="Proteomes" id="UP001374893">
    <property type="component" value="Chromosome"/>
</dbReference>
<reference evidence="9 10" key="1">
    <citation type="submission" date="2021-06" db="EMBL/GenBank/DDBJ databases">
        <title>Complete genome of Haloferula helveola possessing various polysaccharide degrading enzymes.</title>
        <authorList>
            <person name="Takami H."/>
            <person name="Huang C."/>
            <person name="Hamasaki K."/>
        </authorList>
    </citation>
    <scope>NUCLEOTIDE SEQUENCE [LARGE SCALE GENOMIC DNA]</scope>
    <source>
        <strain evidence="9 10">CN-1</strain>
    </source>
</reference>
<evidence type="ECO:0000313" key="10">
    <source>
        <dbReference type="Proteomes" id="UP001374893"/>
    </source>
</evidence>
<dbReference type="EMBL" id="AP024702">
    <property type="protein sequence ID" value="BCX47793.1"/>
    <property type="molecule type" value="Genomic_DNA"/>
</dbReference>
<dbReference type="Pfam" id="PF20243">
    <property type="entry name" value="MbnP"/>
    <property type="match status" value="1"/>
</dbReference>
<feature type="domain" description="Cytochrome c" evidence="8">
    <location>
        <begin position="417"/>
        <end position="552"/>
    </location>
</feature>
<evidence type="ECO:0000256" key="5">
    <source>
        <dbReference type="ARBA" id="ARBA00023002"/>
    </source>
</evidence>
<evidence type="ECO:0000256" key="7">
    <source>
        <dbReference type="PROSITE-ProRule" id="PRU00433"/>
    </source>
</evidence>
<dbReference type="RefSeq" id="WP_338690185.1">
    <property type="nucleotide sequence ID" value="NZ_AP024702.1"/>
</dbReference>
<sequence length="562" mass="62094">MIALLLVLPLAGLDMRVEFRWHDRPVTLPATDLVTPAGETISLTRVDLLLDQPRLTLGSGREISASGWHAYIHGEKPDVLRFPSLPEEPVSELVLHLGPSADINEADPNRHPAGHPLNPIRNGLHWDPQQGYIFLAVEGRLAAGDTAFAYHYGNSRNRLPLRFEGPIRHDGHYLLVFHLDRLFPAPFRIADRTSTHSRDGDPLVDHFRSTIPGAFELEASGASMPAPGAPGSAPQSLVGTPQPFTLPANFPIPALPTDYPLTRERVKLGEKMFFDPALSASGEVSCASCHDPERGFSDPARVSKGHEGQSTTRHSMTLLNLAWKSGEPFRWDGTAPTLRDQILLPLADPREMASDLKELPSKLADVSDYPQRFEQAFGDAEITTERLAIAIEQYLLTLTSFDSKFDRVMKGEAEFSEAEKRGFELFMTENDPRLGLRGADCFHCHSGAFFTNFRFHNNGLPPADDDLGLEHATGRETDRYRFSTPSLRNIAITGPYMHDGRFATLEQVIGFYSDGLHRSPTLDPNIAKHPGKGLGLDRDDKAALVAFLKTLTDPTLAGDRDE</sequence>
<accession>A0ABM7RDS3</accession>
<evidence type="ECO:0000259" key="8">
    <source>
        <dbReference type="PROSITE" id="PS51007"/>
    </source>
</evidence>
<organism evidence="9 10">
    <name type="scientific">Haloferula helveola</name>
    <dbReference type="NCBI Taxonomy" id="490095"/>
    <lineage>
        <taxon>Bacteria</taxon>
        <taxon>Pseudomonadati</taxon>
        <taxon>Verrucomicrobiota</taxon>
        <taxon>Verrucomicrobiia</taxon>
        <taxon>Verrucomicrobiales</taxon>
        <taxon>Verrucomicrobiaceae</taxon>
        <taxon>Haloferula</taxon>
    </lineage>
</organism>
<proteinExistence type="predicted"/>
<evidence type="ECO:0000313" key="9">
    <source>
        <dbReference type="EMBL" id="BCX47793.1"/>
    </source>
</evidence>
<dbReference type="Gene3D" id="1.10.760.10">
    <property type="entry name" value="Cytochrome c-like domain"/>
    <property type="match status" value="2"/>
</dbReference>
<dbReference type="PANTHER" id="PTHR30600">
    <property type="entry name" value="CYTOCHROME C PEROXIDASE-RELATED"/>
    <property type="match status" value="1"/>
</dbReference>
<evidence type="ECO:0000256" key="4">
    <source>
        <dbReference type="ARBA" id="ARBA00022729"/>
    </source>
</evidence>